<feature type="non-terminal residue" evidence="12">
    <location>
        <position position="162"/>
    </location>
</feature>
<sequence>MITIFRIEMTAKRRWRSRVGVALLSSVCFGGLAHAGTARMEGAGAPPATTEAPAEPVIELPKLIHTVEAPYPEEAERTQLEANVRLRLRVDTQGVVTEAEVMEPVGHGFDEAARTAALQFRFTPAKRNGVAAPSRVTYIYVFQLPGRAKAVTTTPPPALSSA</sequence>
<organism evidence="12 13">
    <name type="scientific">Corallococcus exercitus</name>
    <dbReference type="NCBI Taxonomy" id="2316736"/>
    <lineage>
        <taxon>Bacteria</taxon>
        <taxon>Pseudomonadati</taxon>
        <taxon>Myxococcota</taxon>
        <taxon>Myxococcia</taxon>
        <taxon>Myxococcales</taxon>
        <taxon>Cystobacterineae</taxon>
        <taxon>Myxococcaceae</taxon>
        <taxon>Corallococcus</taxon>
    </lineage>
</organism>
<evidence type="ECO:0000256" key="7">
    <source>
        <dbReference type="ARBA" id="ARBA00022927"/>
    </source>
</evidence>
<dbReference type="PROSITE" id="PS52015">
    <property type="entry name" value="TONB_CTD"/>
    <property type="match status" value="1"/>
</dbReference>
<evidence type="ECO:0000256" key="4">
    <source>
        <dbReference type="ARBA" id="ARBA00022475"/>
    </source>
</evidence>
<dbReference type="NCBIfam" id="TIGR01352">
    <property type="entry name" value="tonB_Cterm"/>
    <property type="match status" value="1"/>
</dbReference>
<keyword evidence="4" id="KW-1003">Cell membrane</keyword>
<evidence type="ECO:0000256" key="5">
    <source>
        <dbReference type="ARBA" id="ARBA00022519"/>
    </source>
</evidence>
<feature type="domain" description="TonB C-terminal" evidence="11">
    <location>
        <begin position="56"/>
        <end position="151"/>
    </location>
</feature>
<dbReference type="Proteomes" id="UP000528460">
    <property type="component" value="Unassembled WGS sequence"/>
</dbReference>
<evidence type="ECO:0000256" key="3">
    <source>
        <dbReference type="ARBA" id="ARBA00022448"/>
    </source>
</evidence>
<evidence type="ECO:0000313" key="12">
    <source>
        <dbReference type="EMBL" id="NOK13656.1"/>
    </source>
</evidence>
<reference evidence="12 13" key="1">
    <citation type="submission" date="2020-05" db="EMBL/GenBank/DDBJ databases">
        <authorList>
            <person name="Whitworth D."/>
        </authorList>
    </citation>
    <scope>NUCLEOTIDE SEQUENCE [LARGE SCALE GENOMIC DNA]</scope>
    <source>
        <strain evidence="12 13">CA046A</strain>
    </source>
</reference>
<name>A0A7Y4JYS4_9BACT</name>
<dbReference type="Pfam" id="PF03544">
    <property type="entry name" value="TonB_C"/>
    <property type="match status" value="1"/>
</dbReference>
<dbReference type="InterPro" id="IPR006260">
    <property type="entry name" value="TonB/TolA_C"/>
</dbReference>
<evidence type="ECO:0000313" key="13">
    <source>
        <dbReference type="Proteomes" id="UP000528460"/>
    </source>
</evidence>
<keyword evidence="10" id="KW-0732">Signal</keyword>
<keyword evidence="9" id="KW-0472">Membrane</keyword>
<evidence type="ECO:0000256" key="1">
    <source>
        <dbReference type="ARBA" id="ARBA00004383"/>
    </source>
</evidence>
<keyword evidence="3" id="KW-0813">Transport</keyword>
<keyword evidence="5" id="KW-0997">Cell inner membrane</keyword>
<keyword evidence="6" id="KW-0812">Transmembrane</keyword>
<protein>
    <submittedName>
        <fullName evidence="12">Energy transducer TonB</fullName>
    </submittedName>
</protein>
<dbReference type="GO" id="GO:0015031">
    <property type="term" value="P:protein transport"/>
    <property type="evidence" value="ECO:0007669"/>
    <property type="project" value="UniProtKB-KW"/>
</dbReference>
<evidence type="ECO:0000256" key="2">
    <source>
        <dbReference type="ARBA" id="ARBA00006555"/>
    </source>
</evidence>
<evidence type="ECO:0000256" key="6">
    <source>
        <dbReference type="ARBA" id="ARBA00022692"/>
    </source>
</evidence>
<dbReference type="GO" id="GO:0098797">
    <property type="term" value="C:plasma membrane protein complex"/>
    <property type="evidence" value="ECO:0007669"/>
    <property type="project" value="TreeGrafter"/>
</dbReference>
<accession>A0A7Y4JYS4</accession>
<feature type="chain" id="PRO_5031457668" evidence="10">
    <location>
        <begin position="36"/>
        <end position="162"/>
    </location>
</feature>
<evidence type="ECO:0000259" key="11">
    <source>
        <dbReference type="PROSITE" id="PS52015"/>
    </source>
</evidence>
<dbReference type="AlphaFoldDB" id="A0A7Y4JYS4"/>
<comment type="subcellular location">
    <subcellularLocation>
        <location evidence="1">Cell inner membrane</location>
        <topology evidence="1">Single-pass membrane protein</topology>
        <orientation evidence="1">Periplasmic side</orientation>
    </subcellularLocation>
</comment>
<dbReference type="EMBL" id="JABFJW010000353">
    <property type="protein sequence ID" value="NOK13656.1"/>
    <property type="molecule type" value="Genomic_DNA"/>
</dbReference>
<feature type="signal peptide" evidence="10">
    <location>
        <begin position="1"/>
        <end position="35"/>
    </location>
</feature>
<dbReference type="GO" id="GO:0055085">
    <property type="term" value="P:transmembrane transport"/>
    <property type="evidence" value="ECO:0007669"/>
    <property type="project" value="InterPro"/>
</dbReference>
<dbReference type="SUPFAM" id="SSF74653">
    <property type="entry name" value="TolA/TonB C-terminal domain"/>
    <property type="match status" value="1"/>
</dbReference>
<evidence type="ECO:0000256" key="9">
    <source>
        <dbReference type="ARBA" id="ARBA00023136"/>
    </source>
</evidence>
<dbReference type="GO" id="GO:0031992">
    <property type="term" value="F:energy transducer activity"/>
    <property type="evidence" value="ECO:0007669"/>
    <property type="project" value="TreeGrafter"/>
</dbReference>
<keyword evidence="8" id="KW-1133">Transmembrane helix</keyword>
<dbReference type="PANTHER" id="PTHR33446:SF2">
    <property type="entry name" value="PROTEIN TONB"/>
    <property type="match status" value="1"/>
</dbReference>
<keyword evidence="7" id="KW-0653">Protein transport</keyword>
<dbReference type="Gene3D" id="3.30.1150.10">
    <property type="match status" value="1"/>
</dbReference>
<comment type="similarity">
    <text evidence="2">Belongs to the TonB family.</text>
</comment>
<dbReference type="PANTHER" id="PTHR33446">
    <property type="entry name" value="PROTEIN TONB-RELATED"/>
    <property type="match status" value="1"/>
</dbReference>
<dbReference type="InterPro" id="IPR051045">
    <property type="entry name" value="TonB-dependent_transducer"/>
</dbReference>
<gene>
    <name evidence="12" type="ORF">HNS30_31870</name>
</gene>
<evidence type="ECO:0000256" key="10">
    <source>
        <dbReference type="SAM" id="SignalP"/>
    </source>
</evidence>
<evidence type="ECO:0000256" key="8">
    <source>
        <dbReference type="ARBA" id="ARBA00022989"/>
    </source>
</evidence>
<dbReference type="InterPro" id="IPR037682">
    <property type="entry name" value="TonB_C"/>
</dbReference>
<comment type="caution">
    <text evidence="12">The sequence shown here is derived from an EMBL/GenBank/DDBJ whole genome shotgun (WGS) entry which is preliminary data.</text>
</comment>
<proteinExistence type="inferred from homology"/>